<dbReference type="PANTHER" id="PTHR18460">
    <property type="entry name" value="TEL2 INTERACTING PROTEIN 1 TTI1 FAMILY MEMBER"/>
    <property type="match status" value="1"/>
</dbReference>
<name>A0A5N6L4Q4_9ROSI</name>
<sequence length="1062" mass="115572">MDPIRSAFVTLKPICVRLSEAVVHLDSAQRPLPDVESALADLLRALRTIQQAGPHVDHRLADYIFFPLSNIFRERQRFPSRVLEKTLQCLQLLLSSGWDSALDGALAQQLLILLTFLAGGSPNAAPTATQPSAELQFESFTCELLLFRALAKSPRGNRAKLLETGNIPSIGHAVTVLLDAARNAPAPNVQLVALDTLDALCGCVHDRLALANFLPGIVTTLTKILTPSTKQRQPYKALVTSLQTLTRLIKSVFADNLVFPLPKDGDRTVDLGEAWLKATAAQVKLALANVMRLHKHDRREDCPQSLSDSVTLTTETLFILEQIDGDASSIGPELARIVLPNADLVNSVRSSLYNWLRSMPRIMLSNDEDAKTRILGQVAASFKLIQGTDVDMSIIDESILASLQDGMLGVATGSLAGAPPVEQLTSLEAPLSHDLQLAYSTKSIEFPPIFNFRSAQTGSLSSMSSLVRRLATSDNSVTLAQEALDQARCNGGSMQVINIWLALNLLRSRAISEDSLDVSQFLTVDISTSTDAPVLEDLYDMAINLLVGDDASEDATAWQLQALALEAVALQASVQQADFRPDLVDALYPVVHHLGSATPFLRHHAALALNSIASSCAYSSAQELLVENADYLVNAIGMKLNAFDIEPQAPQVLRMLAKLCGPKIVPYLDDIVDGVFEALDCFHRYPSLVDLLFSALGAVVEESGKAEVLKLDAVMGQKQPQPPNHFKQPVRAKTISDVTARLREKRKKREQEAEDTMRIAQGLPEQTPQRPWTELRSPDKSNENETGPPTAPPEDDKPPPLSKPYLTALRIATSTQYHLSSPAAHTRLSLLRTLLAAIPYLSRHEDSFLPLVNVVWPSLVPRLRDSEVYVICGTLEVMGALTVGAGDFMSGRIEGIWGEVRTLWAMANPEIGKAESFKGAPLTIRTANSISKGISSQEIVSITTKPQYTNLTQPLPEEEPIISISSTLAPPTSKNDLLTPISSTASTAAVQPVPSFSLVPQEHRPKYEATTILRLRDTLVVFLTTVLTHSFFSSHLPKGRSMCFFASAVESNGELDPVADAR</sequence>
<dbReference type="Pfam" id="PF24181">
    <property type="entry name" value="TPR_TTI1_C"/>
    <property type="match status" value="1"/>
</dbReference>
<dbReference type="EMBL" id="VIBQ01000102">
    <property type="protein sequence ID" value="KAB8772387.1"/>
    <property type="molecule type" value="Genomic_DNA"/>
</dbReference>
<organism evidence="4 5">
    <name type="scientific">Carpinus fangiana</name>
    <dbReference type="NCBI Taxonomy" id="176857"/>
    <lineage>
        <taxon>Eukaryota</taxon>
        <taxon>Viridiplantae</taxon>
        <taxon>Streptophyta</taxon>
        <taxon>Embryophyta</taxon>
        <taxon>Tracheophyta</taxon>
        <taxon>Spermatophyta</taxon>
        <taxon>Magnoliopsida</taxon>
        <taxon>eudicotyledons</taxon>
        <taxon>Gunneridae</taxon>
        <taxon>Pentapetalae</taxon>
        <taxon>rosids</taxon>
        <taxon>fabids</taxon>
        <taxon>Fagales</taxon>
        <taxon>Betulaceae</taxon>
        <taxon>Carpinus</taxon>
    </lineage>
</organism>
<dbReference type="InterPro" id="IPR049362">
    <property type="entry name" value="TTI1_rpt"/>
</dbReference>
<dbReference type="InterPro" id="IPR052587">
    <property type="entry name" value="TELO2-interacting_protein_1"/>
</dbReference>
<gene>
    <name evidence="4" type="ORF">FH972_026676</name>
</gene>
<dbReference type="AlphaFoldDB" id="A0A5N6L4Q4"/>
<evidence type="ECO:0000313" key="4">
    <source>
        <dbReference type="EMBL" id="KAB8772387.1"/>
    </source>
</evidence>
<evidence type="ECO:0000313" key="5">
    <source>
        <dbReference type="Proteomes" id="UP000327013"/>
    </source>
</evidence>
<feature type="domain" description="TTI1 C-terminal TPR" evidence="3">
    <location>
        <begin position="732"/>
        <end position="893"/>
    </location>
</feature>
<dbReference type="InterPro" id="IPR057567">
    <property type="entry name" value="TPR_TTI1_C"/>
</dbReference>
<dbReference type="Gene3D" id="1.25.10.10">
    <property type="entry name" value="Leucine-rich Repeat Variant"/>
    <property type="match status" value="1"/>
</dbReference>
<comment type="caution">
    <text evidence="4">The sequence shown here is derived from an EMBL/GenBank/DDBJ whole genome shotgun (WGS) entry which is preliminary data.</text>
</comment>
<keyword evidence="5" id="KW-1185">Reference proteome</keyword>
<evidence type="ECO:0000259" key="3">
    <source>
        <dbReference type="Pfam" id="PF24181"/>
    </source>
</evidence>
<evidence type="ECO:0000259" key="2">
    <source>
        <dbReference type="Pfam" id="PF24173"/>
    </source>
</evidence>
<dbReference type="SUPFAM" id="SSF48371">
    <property type="entry name" value="ARM repeat"/>
    <property type="match status" value="1"/>
</dbReference>
<evidence type="ECO:0000256" key="1">
    <source>
        <dbReference type="SAM" id="MobiDB-lite"/>
    </source>
</evidence>
<dbReference type="InterPro" id="IPR057566">
    <property type="entry name" value="TPR_TTI1_N"/>
</dbReference>
<dbReference type="InterPro" id="IPR011989">
    <property type="entry name" value="ARM-like"/>
</dbReference>
<dbReference type="OrthoDB" id="49511at2759"/>
<dbReference type="PANTHER" id="PTHR18460:SF3">
    <property type="entry name" value="TELO2-INTERACTING PROTEIN 1 HOMOLOG"/>
    <property type="match status" value="1"/>
</dbReference>
<feature type="region of interest" description="Disordered" evidence="1">
    <location>
        <begin position="742"/>
        <end position="804"/>
    </location>
</feature>
<dbReference type="Pfam" id="PF24173">
    <property type="entry name" value="TPR_TTI1_N"/>
    <property type="match status" value="1"/>
</dbReference>
<protein>
    <submittedName>
        <fullName evidence="4">Uncharacterized protein</fullName>
    </submittedName>
</protein>
<dbReference type="GO" id="GO:0005737">
    <property type="term" value="C:cytoplasm"/>
    <property type="evidence" value="ECO:0007669"/>
    <property type="project" value="TreeGrafter"/>
</dbReference>
<dbReference type="Proteomes" id="UP000327013">
    <property type="component" value="Unassembled WGS sequence"/>
</dbReference>
<dbReference type="Pfam" id="PF21547">
    <property type="entry name" value="TTI1"/>
    <property type="match status" value="1"/>
</dbReference>
<reference evidence="4 5" key="1">
    <citation type="submission" date="2019-06" db="EMBL/GenBank/DDBJ databases">
        <title>A chromosomal-level reference genome of Carpinus fangiana (Coryloideae, Betulaceae).</title>
        <authorList>
            <person name="Yang X."/>
            <person name="Wang Z."/>
            <person name="Zhang L."/>
            <person name="Hao G."/>
            <person name="Liu J."/>
            <person name="Yang Y."/>
        </authorList>
    </citation>
    <scope>NUCLEOTIDE SEQUENCE [LARGE SCALE GENOMIC DNA]</scope>
    <source>
        <strain evidence="4">Cfa_2016G</strain>
        <tissue evidence="4">Leaf</tissue>
    </source>
</reference>
<feature type="domain" description="TTI1 N-terminal TPR" evidence="2">
    <location>
        <begin position="8"/>
        <end position="319"/>
    </location>
</feature>
<dbReference type="InterPro" id="IPR016024">
    <property type="entry name" value="ARM-type_fold"/>
</dbReference>
<proteinExistence type="predicted"/>
<accession>A0A5N6L4Q4</accession>